<protein>
    <submittedName>
        <fullName evidence="1">Uncharacterized protein</fullName>
    </submittedName>
</protein>
<accession>A0AAF0QC93</accession>
<organism evidence="1 2">
    <name type="scientific">Solanum verrucosum</name>
    <dbReference type="NCBI Taxonomy" id="315347"/>
    <lineage>
        <taxon>Eukaryota</taxon>
        <taxon>Viridiplantae</taxon>
        <taxon>Streptophyta</taxon>
        <taxon>Embryophyta</taxon>
        <taxon>Tracheophyta</taxon>
        <taxon>Spermatophyta</taxon>
        <taxon>Magnoliopsida</taxon>
        <taxon>eudicotyledons</taxon>
        <taxon>Gunneridae</taxon>
        <taxon>Pentapetalae</taxon>
        <taxon>asterids</taxon>
        <taxon>lamiids</taxon>
        <taxon>Solanales</taxon>
        <taxon>Solanaceae</taxon>
        <taxon>Solanoideae</taxon>
        <taxon>Solaneae</taxon>
        <taxon>Solanum</taxon>
    </lineage>
</organism>
<dbReference type="Proteomes" id="UP001234989">
    <property type="component" value="Chromosome 2"/>
</dbReference>
<dbReference type="AlphaFoldDB" id="A0AAF0QC93"/>
<proteinExistence type="predicted"/>
<reference evidence="1" key="1">
    <citation type="submission" date="2023-08" db="EMBL/GenBank/DDBJ databases">
        <title>A de novo genome assembly of Solanum verrucosum Schlechtendal, a Mexican diploid species geographically isolated from the other diploid A-genome species in potato relatives.</title>
        <authorList>
            <person name="Hosaka K."/>
        </authorList>
    </citation>
    <scope>NUCLEOTIDE SEQUENCE</scope>
    <source>
        <tissue evidence="1">Young leaves</tissue>
    </source>
</reference>
<feature type="non-terminal residue" evidence="1">
    <location>
        <position position="1"/>
    </location>
</feature>
<name>A0AAF0QC93_SOLVR</name>
<gene>
    <name evidence="1" type="ORF">MTR67_010669</name>
</gene>
<dbReference type="EMBL" id="CP133613">
    <property type="protein sequence ID" value="WMV17284.1"/>
    <property type="molecule type" value="Genomic_DNA"/>
</dbReference>
<evidence type="ECO:0000313" key="2">
    <source>
        <dbReference type="Proteomes" id="UP001234989"/>
    </source>
</evidence>
<sequence length="168" mass="18691">DTVANIWTGSDFVGESNCRSSQSAPPFYHDKKKFFATSEFSRKAAGNKNIKTVHDVPLRPVIVLFHHAETRAVRRLHHSAEAICLVLPRLSSHQCDQSSTPSCGDGVLLSNFLGGLGHARYQIQNWGWICNVQDHLPSKLRSLFGVSCHNQSMELEKTAIYIALNFAT</sequence>
<keyword evidence="2" id="KW-1185">Reference proteome</keyword>
<evidence type="ECO:0000313" key="1">
    <source>
        <dbReference type="EMBL" id="WMV17284.1"/>
    </source>
</evidence>